<dbReference type="EMBL" id="JBEUWX010000002">
    <property type="protein sequence ID" value="MFA9949589.1"/>
    <property type="molecule type" value="Genomic_DNA"/>
</dbReference>
<gene>
    <name evidence="4" type="ORF">ABCS64_04475</name>
</gene>
<evidence type="ECO:0000256" key="2">
    <source>
        <dbReference type="SAM" id="Phobius"/>
    </source>
</evidence>
<evidence type="ECO:0000313" key="5">
    <source>
        <dbReference type="Proteomes" id="UP001574673"/>
    </source>
</evidence>
<dbReference type="InterPro" id="IPR007730">
    <property type="entry name" value="SPOR-like_dom"/>
</dbReference>
<keyword evidence="2" id="KW-1133">Transmembrane helix</keyword>
<name>A0ABV4UFC4_9RHOO</name>
<feature type="domain" description="SPOR" evidence="3">
    <location>
        <begin position="242"/>
        <end position="319"/>
    </location>
</feature>
<organism evidence="4 5">
    <name type="scientific">Dentiradicibacter hellwigii</name>
    <dbReference type="NCBI Taxonomy" id="3149053"/>
    <lineage>
        <taxon>Bacteria</taxon>
        <taxon>Pseudomonadati</taxon>
        <taxon>Pseudomonadota</taxon>
        <taxon>Betaproteobacteria</taxon>
        <taxon>Rhodocyclales</taxon>
        <taxon>Rhodocyclaceae</taxon>
        <taxon>Dentiradicibacter</taxon>
    </lineage>
</organism>
<dbReference type="Proteomes" id="UP001574673">
    <property type="component" value="Unassembled WGS sequence"/>
</dbReference>
<feature type="region of interest" description="Disordered" evidence="1">
    <location>
        <begin position="55"/>
        <end position="243"/>
    </location>
</feature>
<dbReference type="InterPro" id="IPR052521">
    <property type="entry name" value="Cell_div_SPOR-domain"/>
</dbReference>
<keyword evidence="2" id="KW-0472">Membrane</keyword>
<evidence type="ECO:0000313" key="4">
    <source>
        <dbReference type="EMBL" id="MFA9949589.1"/>
    </source>
</evidence>
<sequence length="319" mass="34501">MPNTQSSDDDLLLKRRARRRLLGAAAFAGFAAVVLPMVMDKEPKQQVQDIQIRIPGQDQTTFTPRIERQIKGQPPKKSGEGPTEESAGKDIVQPAEIPSEHTADNVNNAAAKVTEKAANHATTQKTPKTEKIVEQKIDKPEKREKLNKTPDKASDKTPDKSAKTAEKKPEKTPEKTAEKPAESTAEKNGAKAQNTDAEHTAKRTRAEEARRAAAALAGKDVDTAGKAKEAKGKTSAEAEKPAKSSERYVILIGTFSNTDNVKQLQEKLGGQGIRVFTEPIESGKKTRVRAGPFTSRDAAEKAAQKMKQIGVNGVITGKP</sequence>
<dbReference type="RefSeq" id="WP_418890705.1">
    <property type="nucleotide sequence ID" value="NZ_JBEUWX010000002.1"/>
</dbReference>
<comment type="caution">
    <text evidence="4">The sequence shown here is derived from an EMBL/GenBank/DDBJ whole genome shotgun (WGS) entry which is preliminary data.</text>
</comment>
<reference evidence="5" key="1">
    <citation type="submission" date="2024-06" db="EMBL/GenBank/DDBJ databases">
        <title>Radixoralia hellwigii gen. nov., sp nov., isolated from a root canal in the human oral cavity.</title>
        <authorList>
            <person name="Bartsch S."/>
            <person name="Wittmer A."/>
            <person name="Schulz A.-K."/>
            <person name="Neumann-Schaal M."/>
            <person name="Wolf J."/>
            <person name="Gronow S."/>
            <person name="Tennert C."/>
            <person name="Haecker G."/>
            <person name="Cieplik F."/>
            <person name="Al-Ahmad A."/>
        </authorList>
    </citation>
    <scope>NUCLEOTIDE SEQUENCE [LARGE SCALE GENOMIC DNA]</scope>
    <source>
        <strain evidence="5">Wk13</strain>
    </source>
</reference>
<dbReference type="PANTHER" id="PTHR38687">
    <property type="entry name" value="CELL DIVISION PROTEIN DEDD-RELATED"/>
    <property type="match status" value="1"/>
</dbReference>
<dbReference type="SUPFAM" id="SSF110997">
    <property type="entry name" value="Sporulation related repeat"/>
    <property type="match status" value="1"/>
</dbReference>
<dbReference type="PROSITE" id="PS51724">
    <property type="entry name" value="SPOR"/>
    <property type="match status" value="1"/>
</dbReference>
<evidence type="ECO:0000259" key="3">
    <source>
        <dbReference type="PROSITE" id="PS51724"/>
    </source>
</evidence>
<keyword evidence="2" id="KW-0812">Transmembrane</keyword>
<evidence type="ECO:0000256" key="1">
    <source>
        <dbReference type="SAM" id="MobiDB-lite"/>
    </source>
</evidence>
<feature type="compositionally biased region" description="Basic and acidic residues" evidence="1">
    <location>
        <begin position="127"/>
        <end position="189"/>
    </location>
</feature>
<feature type="transmembrane region" description="Helical" evidence="2">
    <location>
        <begin position="21"/>
        <end position="39"/>
    </location>
</feature>
<dbReference type="InterPro" id="IPR036680">
    <property type="entry name" value="SPOR-like_sf"/>
</dbReference>
<proteinExistence type="predicted"/>
<protein>
    <submittedName>
        <fullName evidence="4">SPOR domain-containing protein</fullName>
    </submittedName>
</protein>
<dbReference type="PANTHER" id="PTHR38687:SF1">
    <property type="entry name" value="CELL DIVISION PROTEIN DEDD"/>
    <property type="match status" value="1"/>
</dbReference>
<dbReference type="Gene3D" id="3.30.70.1070">
    <property type="entry name" value="Sporulation related repeat"/>
    <property type="match status" value="1"/>
</dbReference>
<dbReference type="Pfam" id="PF05036">
    <property type="entry name" value="SPOR"/>
    <property type="match status" value="1"/>
</dbReference>
<accession>A0ABV4UFC4</accession>
<feature type="compositionally biased region" description="Basic and acidic residues" evidence="1">
    <location>
        <begin position="196"/>
        <end position="211"/>
    </location>
</feature>
<feature type="compositionally biased region" description="Basic and acidic residues" evidence="1">
    <location>
        <begin position="219"/>
        <end position="243"/>
    </location>
</feature>
<keyword evidence="5" id="KW-1185">Reference proteome</keyword>